<feature type="compositionally biased region" description="Acidic residues" evidence="1">
    <location>
        <begin position="199"/>
        <end position="222"/>
    </location>
</feature>
<feature type="compositionally biased region" description="Polar residues" evidence="1">
    <location>
        <begin position="1"/>
        <end position="15"/>
    </location>
</feature>
<feature type="region of interest" description="Disordered" evidence="1">
    <location>
        <begin position="184"/>
        <end position="232"/>
    </location>
</feature>
<evidence type="ECO:0000256" key="1">
    <source>
        <dbReference type="SAM" id="MobiDB-lite"/>
    </source>
</evidence>
<evidence type="ECO:0000313" key="3">
    <source>
        <dbReference type="Proteomes" id="UP000236333"/>
    </source>
</evidence>
<protein>
    <submittedName>
        <fullName evidence="2">Uncharacterized protein</fullName>
    </submittedName>
</protein>
<keyword evidence="3" id="KW-1185">Reference proteome</keyword>
<gene>
    <name evidence="2" type="ORF">TSOC_007520</name>
</gene>
<proteinExistence type="predicted"/>
<reference evidence="2 3" key="1">
    <citation type="journal article" date="2017" name="Mol. Biol. Evol.">
        <title>The 4-celled Tetrabaena socialis nuclear genome reveals the essential components for genetic control of cell number at the origin of multicellularity in the volvocine lineage.</title>
        <authorList>
            <person name="Featherston J."/>
            <person name="Arakaki Y."/>
            <person name="Hanschen E.R."/>
            <person name="Ferris P.J."/>
            <person name="Michod R.E."/>
            <person name="Olson B.J.S.C."/>
            <person name="Nozaki H."/>
            <person name="Durand P.M."/>
        </authorList>
    </citation>
    <scope>NUCLEOTIDE SEQUENCE [LARGE SCALE GENOMIC DNA]</scope>
    <source>
        <strain evidence="2 3">NIES-571</strain>
    </source>
</reference>
<name>A0A2J8A0X7_9CHLO</name>
<dbReference type="Proteomes" id="UP000236333">
    <property type="component" value="Unassembled WGS sequence"/>
</dbReference>
<dbReference type="EMBL" id="PGGS01000256">
    <property type="protein sequence ID" value="PNH06138.1"/>
    <property type="molecule type" value="Genomic_DNA"/>
</dbReference>
<sequence length="232" mass="23587">MSYTASAQPPISSSIRRPVAGWRKRRPTAHRHSDTAEPSLSSSPAYCLLPAAATAAATAAASAQPWSTGEAEAGGAPAAAAAETARAAALAVHPQRKQEAVAAAVEMQQLLQLLTRSMPQRAAREGGWRCGAAGWSGGKRAGHGTGTQRSEGLWEIVCEEVPEVPYGPKCMRLLGTVTAPGVGAPGAGAGAAVGRDNDTDQELEGPAEPGEDPNASDEDSDGSVEGAGQMKL</sequence>
<evidence type="ECO:0000313" key="2">
    <source>
        <dbReference type="EMBL" id="PNH06138.1"/>
    </source>
</evidence>
<comment type="caution">
    <text evidence="2">The sequence shown here is derived from an EMBL/GenBank/DDBJ whole genome shotgun (WGS) entry which is preliminary data.</text>
</comment>
<organism evidence="2 3">
    <name type="scientific">Tetrabaena socialis</name>
    <dbReference type="NCBI Taxonomy" id="47790"/>
    <lineage>
        <taxon>Eukaryota</taxon>
        <taxon>Viridiplantae</taxon>
        <taxon>Chlorophyta</taxon>
        <taxon>core chlorophytes</taxon>
        <taxon>Chlorophyceae</taxon>
        <taxon>CS clade</taxon>
        <taxon>Chlamydomonadales</taxon>
        <taxon>Tetrabaenaceae</taxon>
        <taxon>Tetrabaena</taxon>
    </lineage>
</organism>
<accession>A0A2J8A0X7</accession>
<dbReference type="AlphaFoldDB" id="A0A2J8A0X7"/>
<feature type="region of interest" description="Disordered" evidence="1">
    <location>
        <begin position="1"/>
        <end position="41"/>
    </location>
</feature>